<accession>A0A6J3M082</accession>
<dbReference type="InterPro" id="IPR022091">
    <property type="entry name" value="TMF_TATA-bd"/>
</dbReference>
<evidence type="ECO:0000256" key="4">
    <source>
        <dbReference type="SAM" id="Coils"/>
    </source>
</evidence>
<dbReference type="PANTHER" id="PTHR46515:SF1">
    <property type="entry name" value="TATA ELEMENT MODULATORY FACTOR"/>
    <property type="match status" value="1"/>
</dbReference>
<reference evidence="8" key="1">
    <citation type="submission" date="2020-01" db="EMBL/GenBank/DDBJ databases">
        <authorList>
            <consortium name="DOE Joint Genome Institute"/>
            <person name="Haridas S."/>
            <person name="Albert R."/>
            <person name="Binder M."/>
            <person name="Bloem J."/>
            <person name="Labutti K."/>
            <person name="Salamov A."/>
            <person name="Andreopoulos B."/>
            <person name="Baker S.E."/>
            <person name="Barry K."/>
            <person name="Bills G."/>
            <person name="Bluhm B.H."/>
            <person name="Cannon C."/>
            <person name="Castanera R."/>
            <person name="Culley D.E."/>
            <person name="Daum C."/>
            <person name="Ezra D."/>
            <person name="Gonzalez J.B."/>
            <person name="Henrissat B."/>
            <person name="Kuo A."/>
            <person name="Liang C."/>
            <person name="Lipzen A."/>
            <person name="Lutzoni F."/>
            <person name="Magnuson J."/>
            <person name="Mondo S."/>
            <person name="Nolan M."/>
            <person name="Ohm R."/>
            <person name="Pangilinan J."/>
            <person name="Park H.-J."/>
            <person name="Ramirez L."/>
            <person name="Alfaro M."/>
            <person name="Sun H."/>
            <person name="Tritt A."/>
            <person name="Yoshinaga Y."/>
            <person name="Zwiers L.-H."/>
            <person name="Turgeon B.G."/>
            <person name="Goodwin S.B."/>
            <person name="Spatafora J.W."/>
            <person name="Crous P.W."/>
            <person name="Grigoriev I.V."/>
        </authorList>
    </citation>
    <scope>NUCLEOTIDE SEQUENCE</scope>
    <source>
        <strain evidence="8">CBS 342.82</strain>
    </source>
</reference>
<dbReference type="AlphaFoldDB" id="A0A6J3M082"/>
<name>A0A6J3M082_9PEZI</name>
<dbReference type="GO" id="GO:0005794">
    <property type="term" value="C:Golgi apparatus"/>
    <property type="evidence" value="ECO:0007669"/>
    <property type="project" value="UniProtKB-SubCell"/>
</dbReference>
<evidence type="ECO:0000256" key="1">
    <source>
        <dbReference type="ARBA" id="ARBA00004555"/>
    </source>
</evidence>
<feature type="compositionally biased region" description="Basic and acidic residues" evidence="5">
    <location>
        <begin position="77"/>
        <end position="88"/>
    </location>
</feature>
<keyword evidence="7" id="KW-1185">Reference proteome</keyword>
<reference evidence="8" key="3">
    <citation type="submission" date="2025-08" db="UniProtKB">
        <authorList>
            <consortium name="RefSeq"/>
        </authorList>
    </citation>
    <scope>IDENTIFICATION</scope>
    <source>
        <strain evidence="8">CBS 342.82</strain>
    </source>
</reference>
<dbReference type="GeneID" id="54363055"/>
<gene>
    <name evidence="8" type="ORF">K489DRAFT_381957</name>
</gene>
<sequence>MSAQKKGGWGSVFSGAVANLESRLDNILAPEAEVATREAARTRVNDRLAERLARATQQRTPSRTSTPVNDATGARPSIDETRSADHSRPTTSNGTAQPVAKTADQNETQSSQPAAEDLPKPTTSSEVNPLQSSRLPINPARLSLDSTRLSLDQSRGDVASARQSLDLANGAGHSDRDAAELQARIDQMEADYVQAEQQRQEEMHTYLERIDALQAKLTYLAKETVAAAKEANASSAASEADKQVAEKDERIALLMEEGEKLSKVEMRHLQTIKKLRAQIADNDKAAAEHKRKLDRAERAELDYKLKLRKSEQAERHASEKVKSIATIEAQVEELRIDRENASELVRELTMQLAEAKEKIAKLEKDLSTARADQATIANLQNELEDAQIEKKLAEDRAAAEIRKANEAAARQKERYVARDEELQLEIAALESRLEATRSRAEEASANAGSIGVDGEGSVKLMRQMESLQQQYSLAKGNWDTIETSLNARVAALEKERDEATRREGEVRKKARDAAAHSRSLEEAAEGGAEQVKQLERETQVKQDQISALEASLEHAETTQADLKAEIDRQRKLFDAELTQRLEDEKQKWRREVSGFSPNPSRTESPTFSRKASSIFDSSSGLQIRRAGARLASQELPSGTQHDSRIHSRRSSAVPIPGLARIPSLPSDVSPGPIRRESGPPSDSQSIPPTPSIEIDQHPGEDYEDVSSPHQTLGDFFSTSTAGPGVGPSVQLVERMSALVRKLESEKASFKDELIRLGTQRDEARNQVVDLMREVETKRKEDTKVADLEKDFAELKNRYDASLEMLGEREEEVNELKMDVKELKTIYRELVETKVGGR</sequence>
<feature type="region of interest" description="Disordered" evidence="5">
    <location>
        <begin position="29"/>
        <end position="141"/>
    </location>
</feature>
<evidence type="ECO:0000256" key="3">
    <source>
        <dbReference type="ARBA" id="ARBA00023054"/>
    </source>
</evidence>
<dbReference type="InterPro" id="IPR022092">
    <property type="entry name" value="TMF_DNA-bd"/>
</dbReference>
<dbReference type="Pfam" id="PF12325">
    <property type="entry name" value="TMF_TATA_bd"/>
    <property type="match status" value="1"/>
</dbReference>
<dbReference type="PANTHER" id="PTHR46515">
    <property type="entry name" value="TATA ELEMENT MODULATORY FACTOR TMF1"/>
    <property type="match status" value="1"/>
</dbReference>
<dbReference type="Pfam" id="PF12329">
    <property type="entry name" value="TMF_DNA_bd"/>
    <property type="match status" value="1"/>
</dbReference>
<evidence type="ECO:0000256" key="2">
    <source>
        <dbReference type="ARBA" id="ARBA00023034"/>
    </source>
</evidence>
<dbReference type="RefSeq" id="XP_033457945.1">
    <property type="nucleotide sequence ID" value="XM_033605255.1"/>
</dbReference>
<feature type="coiled-coil region" evidence="4">
    <location>
        <begin position="732"/>
        <end position="832"/>
    </location>
</feature>
<feature type="compositionally biased region" description="Basic and acidic residues" evidence="5">
    <location>
        <begin position="494"/>
        <end position="521"/>
    </location>
</feature>
<evidence type="ECO:0000313" key="7">
    <source>
        <dbReference type="Proteomes" id="UP000504637"/>
    </source>
</evidence>
<dbReference type="Proteomes" id="UP000504637">
    <property type="component" value="Unplaced"/>
</dbReference>
<evidence type="ECO:0000256" key="5">
    <source>
        <dbReference type="SAM" id="MobiDB-lite"/>
    </source>
</evidence>
<feature type="compositionally biased region" description="Polar residues" evidence="5">
    <location>
        <begin position="595"/>
        <end position="621"/>
    </location>
</feature>
<feature type="coiled-coil region" evidence="4">
    <location>
        <begin position="178"/>
        <end position="205"/>
    </location>
</feature>
<dbReference type="OrthoDB" id="74178at2759"/>
<dbReference type="GO" id="GO:0005783">
    <property type="term" value="C:endoplasmic reticulum"/>
    <property type="evidence" value="ECO:0007669"/>
    <property type="project" value="TreeGrafter"/>
</dbReference>
<reference evidence="8" key="2">
    <citation type="submission" date="2020-04" db="EMBL/GenBank/DDBJ databases">
        <authorList>
            <consortium name="NCBI Genome Project"/>
        </authorList>
    </citation>
    <scope>NUCLEOTIDE SEQUENCE</scope>
    <source>
        <strain evidence="8">CBS 342.82</strain>
    </source>
</reference>
<keyword evidence="3 4" id="KW-0175">Coiled coil</keyword>
<feature type="compositionally biased region" description="Polar residues" evidence="5">
    <location>
        <begin position="103"/>
        <end position="113"/>
    </location>
</feature>
<feature type="coiled-coil region" evidence="4">
    <location>
        <begin position="237"/>
        <end position="446"/>
    </location>
</feature>
<organism evidence="8">
    <name type="scientific">Dissoconium aciculare CBS 342.82</name>
    <dbReference type="NCBI Taxonomy" id="1314786"/>
    <lineage>
        <taxon>Eukaryota</taxon>
        <taxon>Fungi</taxon>
        <taxon>Dikarya</taxon>
        <taxon>Ascomycota</taxon>
        <taxon>Pezizomycotina</taxon>
        <taxon>Dothideomycetes</taxon>
        <taxon>Dothideomycetidae</taxon>
        <taxon>Mycosphaerellales</taxon>
        <taxon>Dissoconiaceae</taxon>
        <taxon>Dissoconium</taxon>
    </lineage>
</organism>
<feature type="compositionally biased region" description="Polar residues" evidence="5">
    <location>
        <begin position="55"/>
        <end position="69"/>
    </location>
</feature>
<feature type="region of interest" description="Disordered" evidence="5">
    <location>
        <begin position="588"/>
        <end position="727"/>
    </location>
</feature>
<evidence type="ECO:0000259" key="6">
    <source>
        <dbReference type="Pfam" id="PF12325"/>
    </source>
</evidence>
<dbReference type="InterPro" id="IPR052602">
    <property type="entry name" value="Growth_transcription_reg"/>
</dbReference>
<keyword evidence="2" id="KW-0333">Golgi apparatus</keyword>
<proteinExistence type="predicted"/>
<feature type="compositionally biased region" description="Polar residues" evidence="5">
    <location>
        <begin position="121"/>
        <end position="135"/>
    </location>
</feature>
<feature type="region of interest" description="Disordered" evidence="5">
    <location>
        <begin position="494"/>
        <end position="537"/>
    </location>
</feature>
<feature type="domain" description="TATA element modulatory factor 1 TATA binding" evidence="6">
    <location>
        <begin position="724"/>
        <end position="831"/>
    </location>
</feature>
<evidence type="ECO:0000313" key="8">
    <source>
        <dbReference type="RefSeq" id="XP_033457945.1"/>
    </source>
</evidence>
<protein>
    <recommendedName>
        <fullName evidence="6">TATA element modulatory factor 1 TATA binding domain-containing protein</fullName>
    </recommendedName>
</protein>
<feature type="compositionally biased region" description="Basic and acidic residues" evidence="5">
    <location>
        <begin position="34"/>
        <end position="53"/>
    </location>
</feature>
<comment type="subcellular location">
    <subcellularLocation>
        <location evidence="1">Golgi apparatus</location>
    </subcellularLocation>
</comment>